<dbReference type="GO" id="GO:0008097">
    <property type="term" value="F:5S rRNA binding"/>
    <property type="evidence" value="ECO:0007669"/>
    <property type="project" value="TreeGrafter"/>
</dbReference>
<comment type="similarity">
    <text evidence="3">Belongs to the NOP53 family.</text>
</comment>
<evidence type="ECO:0000313" key="8">
    <source>
        <dbReference type="Proteomes" id="UP000320762"/>
    </source>
</evidence>
<evidence type="ECO:0000313" key="7">
    <source>
        <dbReference type="EMBL" id="TRM67165.1"/>
    </source>
</evidence>
<dbReference type="Pfam" id="PF07767">
    <property type="entry name" value="Nop53"/>
    <property type="match status" value="1"/>
</dbReference>
<comment type="subcellular location">
    <subcellularLocation>
        <location evidence="1">Nucleus</location>
        <location evidence="1">Nucleolus</location>
    </subcellularLocation>
    <subcellularLocation>
        <location evidence="2">Nucleus</location>
        <location evidence="2">Nucleoplasm</location>
    </subcellularLocation>
</comment>
<gene>
    <name evidence="7" type="ORF">BD626DRAFT_484954</name>
</gene>
<evidence type="ECO:0000256" key="1">
    <source>
        <dbReference type="ARBA" id="ARBA00004604"/>
    </source>
</evidence>
<dbReference type="Proteomes" id="UP000320762">
    <property type="component" value="Unassembled WGS sequence"/>
</dbReference>
<dbReference type="AlphaFoldDB" id="A0A550CQT4"/>
<evidence type="ECO:0000256" key="4">
    <source>
        <dbReference type="ARBA" id="ARBA00018339"/>
    </source>
</evidence>
<accession>A0A550CQT4</accession>
<evidence type="ECO:0000256" key="5">
    <source>
        <dbReference type="ARBA" id="ARBA00022517"/>
    </source>
</evidence>
<dbReference type="EMBL" id="VDMD01000003">
    <property type="protein sequence ID" value="TRM67165.1"/>
    <property type="molecule type" value="Genomic_DNA"/>
</dbReference>
<dbReference type="GO" id="GO:0006364">
    <property type="term" value="P:rRNA processing"/>
    <property type="evidence" value="ECO:0007669"/>
    <property type="project" value="TreeGrafter"/>
</dbReference>
<dbReference type="PANTHER" id="PTHR14211:SF7">
    <property type="entry name" value="RIBOSOME BIOGENESIS PROTEIN NOP53"/>
    <property type="match status" value="1"/>
</dbReference>
<evidence type="ECO:0000256" key="6">
    <source>
        <dbReference type="ARBA" id="ARBA00023242"/>
    </source>
</evidence>
<reference evidence="7 8" key="1">
    <citation type="journal article" date="2019" name="New Phytol.">
        <title>Comparative genomics reveals unique wood-decay strategies and fruiting body development in the Schizophyllaceae.</title>
        <authorList>
            <person name="Almasi E."/>
            <person name="Sahu N."/>
            <person name="Krizsan K."/>
            <person name="Balint B."/>
            <person name="Kovacs G.M."/>
            <person name="Kiss B."/>
            <person name="Cseklye J."/>
            <person name="Drula E."/>
            <person name="Henrissat B."/>
            <person name="Nagy I."/>
            <person name="Chovatia M."/>
            <person name="Adam C."/>
            <person name="LaButti K."/>
            <person name="Lipzen A."/>
            <person name="Riley R."/>
            <person name="Grigoriev I.V."/>
            <person name="Nagy L.G."/>
        </authorList>
    </citation>
    <scope>NUCLEOTIDE SEQUENCE [LARGE SCALE GENOMIC DNA]</scope>
    <source>
        <strain evidence="7 8">NL-1724</strain>
    </source>
</reference>
<dbReference type="GO" id="GO:0000027">
    <property type="term" value="P:ribosomal large subunit assembly"/>
    <property type="evidence" value="ECO:0007669"/>
    <property type="project" value="TreeGrafter"/>
</dbReference>
<keyword evidence="5" id="KW-0690">Ribosome biogenesis</keyword>
<name>A0A550CQT4_9AGAR</name>
<evidence type="ECO:0000256" key="2">
    <source>
        <dbReference type="ARBA" id="ARBA00004642"/>
    </source>
</evidence>
<protein>
    <recommendedName>
        <fullName evidence="4">Ribosome biogenesis protein NOP53</fullName>
    </recommendedName>
</protein>
<evidence type="ECO:0000256" key="3">
    <source>
        <dbReference type="ARBA" id="ARBA00008838"/>
    </source>
</evidence>
<sequence>MGGGGMVVGSGKGGIVAPDVQLGEELSGSLRGVKPEGNLFRDRLLSMQSRALVEPRVRVIPSKRVRRTVEYEKHAWKRFER</sequence>
<dbReference type="GO" id="GO:0005654">
    <property type="term" value="C:nucleoplasm"/>
    <property type="evidence" value="ECO:0007669"/>
    <property type="project" value="UniProtKB-SubCell"/>
</dbReference>
<keyword evidence="6" id="KW-0539">Nucleus</keyword>
<dbReference type="GO" id="GO:0005730">
    <property type="term" value="C:nucleolus"/>
    <property type="evidence" value="ECO:0007669"/>
    <property type="project" value="UniProtKB-SubCell"/>
</dbReference>
<dbReference type="STRING" id="97359.A0A550CQT4"/>
<dbReference type="OrthoDB" id="3053776at2759"/>
<dbReference type="InterPro" id="IPR011687">
    <property type="entry name" value="Nop53/GLTSCR2"/>
</dbReference>
<comment type="caution">
    <text evidence="7">The sequence shown here is derived from an EMBL/GenBank/DDBJ whole genome shotgun (WGS) entry which is preliminary data.</text>
</comment>
<proteinExistence type="inferred from homology"/>
<organism evidence="7 8">
    <name type="scientific">Schizophyllum amplum</name>
    <dbReference type="NCBI Taxonomy" id="97359"/>
    <lineage>
        <taxon>Eukaryota</taxon>
        <taxon>Fungi</taxon>
        <taxon>Dikarya</taxon>
        <taxon>Basidiomycota</taxon>
        <taxon>Agaricomycotina</taxon>
        <taxon>Agaricomycetes</taxon>
        <taxon>Agaricomycetidae</taxon>
        <taxon>Agaricales</taxon>
        <taxon>Schizophyllaceae</taxon>
        <taxon>Schizophyllum</taxon>
    </lineage>
</organism>
<dbReference type="PANTHER" id="PTHR14211">
    <property type="entry name" value="GLIOMA SUPPRESSOR CANDIDATE REGION GENE 2"/>
    <property type="match status" value="1"/>
</dbReference>
<keyword evidence="8" id="KW-1185">Reference proteome</keyword>